<dbReference type="InterPro" id="IPR000620">
    <property type="entry name" value="EamA_dom"/>
</dbReference>
<feature type="transmembrane region" description="Helical" evidence="1">
    <location>
        <begin position="253"/>
        <end position="271"/>
    </location>
</feature>
<sequence length="320" mass="34270">MAIPYAPLSADSARQTPAHDNTRGFLFMALGFFGFGITDMLAKLLTAHLPLIQVVWFRQSGLFLGVLVLLALRGTHVLRTPHPVLQMARGVIALASAGCFVMSLRYVGLADATAVTFTAPFLVTLFGALLLKEPVGPRRWAAVVAGFLGMLVVIRPGMGVFHPAIGFAFVAALCFATRQLLSRYLSGADSIATTVTYTSLTSFLLCSVPLLFVWQTPADLGVFALCLGLAASAGLGEFLIIRGLDVGQAVVMAPVQYTMILWSTLYGFLVFADLPDAWTFVGCGIIILSGLYTVYRERVTALRARRAAADRTLDACPSEG</sequence>
<feature type="domain" description="EamA" evidence="2">
    <location>
        <begin position="23"/>
        <end position="154"/>
    </location>
</feature>
<keyword evidence="1" id="KW-1133">Transmembrane helix</keyword>
<proteinExistence type="predicted"/>
<reference evidence="3" key="1">
    <citation type="submission" date="2023-02" db="EMBL/GenBank/DDBJ databases">
        <title>Description and genomic characterization of Salipiger bruguierae sp. nov., isolated from the sediment of mangrove plant Bruguiera sexangula.</title>
        <authorList>
            <person name="Long M."/>
        </authorList>
    </citation>
    <scope>NUCLEOTIDE SEQUENCE</scope>
    <source>
        <strain evidence="3">H15</strain>
    </source>
</reference>
<name>A0AAU8AIH6_9RHOB</name>
<dbReference type="EMBL" id="CP123384">
    <property type="protein sequence ID" value="XCC94301.1"/>
    <property type="molecule type" value="Genomic_DNA"/>
</dbReference>
<feature type="transmembrane region" description="Helical" evidence="1">
    <location>
        <begin position="24"/>
        <end position="45"/>
    </location>
</feature>
<evidence type="ECO:0000313" key="3">
    <source>
        <dbReference type="EMBL" id="XCC94301.1"/>
    </source>
</evidence>
<protein>
    <submittedName>
        <fullName evidence="3">DMT family transporter</fullName>
    </submittedName>
</protein>
<feature type="transmembrane region" description="Helical" evidence="1">
    <location>
        <begin position="193"/>
        <end position="214"/>
    </location>
</feature>
<feature type="transmembrane region" description="Helical" evidence="1">
    <location>
        <begin position="277"/>
        <end position="295"/>
    </location>
</feature>
<dbReference type="RefSeq" id="WP_353473119.1">
    <property type="nucleotide sequence ID" value="NZ_CP123384.1"/>
</dbReference>
<dbReference type="AlphaFoldDB" id="A0AAU8AIH6"/>
<dbReference type="InterPro" id="IPR037185">
    <property type="entry name" value="EmrE-like"/>
</dbReference>
<organism evidence="3">
    <name type="scientific">Alloyangia sp. H15</name>
    <dbReference type="NCBI Taxonomy" id="3029062"/>
    <lineage>
        <taxon>Bacteria</taxon>
        <taxon>Pseudomonadati</taxon>
        <taxon>Pseudomonadota</taxon>
        <taxon>Alphaproteobacteria</taxon>
        <taxon>Rhodobacterales</taxon>
        <taxon>Roseobacteraceae</taxon>
        <taxon>Alloyangia</taxon>
    </lineage>
</organism>
<evidence type="ECO:0000256" key="1">
    <source>
        <dbReference type="SAM" id="Phobius"/>
    </source>
</evidence>
<feature type="transmembrane region" description="Helical" evidence="1">
    <location>
        <begin position="112"/>
        <end position="131"/>
    </location>
</feature>
<keyword evidence="1" id="KW-0812">Transmembrane</keyword>
<accession>A0AAU8AIH6</accession>
<feature type="transmembrane region" description="Helical" evidence="1">
    <location>
        <begin position="84"/>
        <end position="106"/>
    </location>
</feature>
<evidence type="ECO:0000259" key="2">
    <source>
        <dbReference type="Pfam" id="PF00892"/>
    </source>
</evidence>
<feature type="transmembrane region" description="Helical" evidence="1">
    <location>
        <begin position="51"/>
        <end position="72"/>
    </location>
</feature>
<dbReference type="GO" id="GO:0016020">
    <property type="term" value="C:membrane"/>
    <property type="evidence" value="ECO:0007669"/>
    <property type="project" value="InterPro"/>
</dbReference>
<gene>
    <name evidence="3" type="ORF">PVT71_03560</name>
</gene>
<dbReference type="SUPFAM" id="SSF103481">
    <property type="entry name" value="Multidrug resistance efflux transporter EmrE"/>
    <property type="match status" value="2"/>
</dbReference>
<feature type="domain" description="EamA" evidence="2">
    <location>
        <begin position="164"/>
        <end position="290"/>
    </location>
</feature>
<dbReference type="PANTHER" id="PTHR22911">
    <property type="entry name" value="ACYL-MALONYL CONDENSING ENZYME-RELATED"/>
    <property type="match status" value="1"/>
</dbReference>
<dbReference type="Pfam" id="PF00892">
    <property type="entry name" value="EamA"/>
    <property type="match status" value="2"/>
</dbReference>
<dbReference type="PANTHER" id="PTHR22911:SF103">
    <property type="entry name" value="BLR2811 PROTEIN"/>
    <property type="match status" value="1"/>
</dbReference>
<keyword evidence="1" id="KW-0472">Membrane</keyword>
<feature type="transmembrane region" description="Helical" evidence="1">
    <location>
        <begin position="220"/>
        <end position="241"/>
    </location>
</feature>
<dbReference type="Gene3D" id="1.10.3730.20">
    <property type="match status" value="1"/>
</dbReference>